<dbReference type="EMBL" id="GBRH01224844">
    <property type="protein sequence ID" value="JAD73051.1"/>
    <property type="molecule type" value="Transcribed_RNA"/>
</dbReference>
<protein>
    <submittedName>
        <fullName evidence="1">Uncharacterized protein</fullName>
    </submittedName>
</protein>
<organism evidence="1">
    <name type="scientific">Arundo donax</name>
    <name type="common">Giant reed</name>
    <name type="synonym">Donax arundinaceus</name>
    <dbReference type="NCBI Taxonomy" id="35708"/>
    <lineage>
        <taxon>Eukaryota</taxon>
        <taxon>Viridiplantae</taxon>
        <taxon>Streptophyta</taxon>
        <taxon>Embryophyta</taxon>
        <taxon>Tracheophyta</taxon>
        <taxon>Spermatophyta</taxon>
        <taxon>Magnoliopsida</taxon>
        <taxon>Liliopsida</taxon>
        <taxon>Poales</taxon>
        <taxon>Poaceae</taxon>
        <taxon>PACMAD clade</taxon>
        <taxon>Arundinoideae</taxon>
        <taxon>Arundineae</taxon>
        <taxon>Arundo</taxon>
    </lineage>
</organism>
<sequence>MGSKGNYLGVCYSDWH</sequence>
<reference evidence="1" key="2">
    <citation type="journal article" date="2015" name="Data Brief">
        <title>Shoot transcriptome of the giant reed, Arundo donax.</title>
        <authorList>
            <person name="Barrero R.A."/>
            <person name="Guerrero F.D."/>
            <person name="Moolhuijzen P."/>
            <person name="Goolsby J.A."/>
            <person name="Tidwell J."/>
            <person name="Bellgard S.E."/>
            <person name="Bellgard M.I."/>
        </authorList>
    </citation>
    <scope>NUCLEOTIDE SEQUENCE</scope>
    <source>
        <tissue evidence="1">Shoot tissue taken approximately 20 cm above the soil surface</tissue>
    </source>
</reference>
<reference evidence="1" key="1">
    <citation type="submission" date="2014-09" db="EMBL/GenBank/DDBJ databases">
        <authorList>
            <person name="Magalhaes I.L.F."/>
            <person name="Oliveira U."/>
            <person name="Santos F.R."/>
            <person name="Vidigal T.H.D.A."/>
            <person name="Brescovit A.D."/>
            <person name="Santos A.J."/>
        </authorList>
    </citation>
    <scope>NUCLEOTIDE SEQUENCE</scope>
    <source>
        <tissue evidence="1">Shoot tissue taken approximately 20 cm above the soil surface</tissue>
    </source>
</reference>
<accession>A0A0A9CBW5</accession>
<evidence type="ECO:0000313" key="1">
    <source>
        <dbReference type="EMBL" id="JAD73051.1"/>
    </source>
</evidence>
<dbReference type="AlphaFoldDB" id="A0A0A9CBW5"/>
<name>A0A0A9CBW5_ARUDO</name>
<proteinExistence type="predicted"/>